<evidence type="ECO:0000259" key="1">
    <source>
        <dbReference type="Pfam" id="PF13468"/>
    </source>
</evidence>
<dbReference type="Gene3D" id="3.10.180.10">
    <property type="entry name" value="2,3-Dihydroxybiphenyl 1,2-Dioxygenase, domain 1"/>
    <property type="match status" value="1"/>
</dbReference>
<gene>
    <name evidence="2" type="ORF">EDC64_106110</name>
</gene>
<dbReference type="RefSeq" id="WP_132031451.1">
    <property type="nucleotide sequence ID" value="NZ_SMAI01000006.1"/>
</dbReference>
<dbReference type="AlphaFoldDB" id="A0A4V6NZJ0"/>
<dbReference type="PANTHER" id="PTHR40265:SF1">
    <property type="entry name" value="GLYOXALASE-LIKE DOMAIN-CONTAINING PROTEIN"/>
    <property type="match status" value="1"/>
</dbReference>
<evidence type="ECO:0000313" key="3">
    <source>
        <dbReference type="Proteomes" id="UP000294664"/>
    </source>
</evidence>
<dbReference type="InterPro" id="IPR025870">
    <property type="entry name" value="Glyoxalase-like_dom"/>
</dbReference>
<dbReference type="EMBL" id="SMAI01000006">
    <property type="protein sequence ID" value="TCT04678.1"/>
    <property type="molecule type" value="Genomic_DNA"/>
</dbReference>
<reference evidence="2 3" key="1">
    <citation type="submission" date="2019-03" db="EMBL/GenBank/DDBJ databases">
        <title>Genomic Encyclopedia of Type Strains, Phase IV (KMG-IV): sequencing the most valuable type-strain genomes for metagenomic binning, comparative biology and taxonomic classification.</title>
        <authorList>
            <person name="Goeker M."/>
        </authorList>
    </citation>
    <scope>NUCLEOTIDE SEQUENCE [LARGE SCALE GENOMIC DNA]</scope>
    <source>
        <strain evidence="2 3">DSM 9035</strain>
    </source>
</reference>
<keyword evidence="3" id="KW-1185">Reference proteome</keyword>
<evidence type="ECO:0000313" key="2">
    <source>
        <dbReference type="EMBL" id="TCT04678.1"/>
    </source>
</evidence>
<accession>A0A4V6NZJ0</accession>
<dbReference type="OrthoDB" id="9812467at2"/>
<dbReference type="SUPFAM" id="SSF54593">
    <property type="entry name" value="Glyoxalase/Bleomycin resistance protein/Dihydroxybiphenyl dioxygenase"/>
    <property type="match status" value="1"/>
</dbReference>
<dbReference type="Pfam" id="PF13468">
    <property type="entry name" value="Glyoxalase_3"/>
    <property type="match status" value="1"/>
</dbReference>
<protein>
    <submittedName>
        <fullName evidence="2">Glyoxalase-like protein</fullName>
    </submittedName>
</protein>
<feature type="domain" description="Glyoxalase-like" evidence="1">
    <location>
        <begin position="5"/>
        <end position="194"/>
    </location>
</feature>
<name>A0A4V6NZJ0_9HYPH</name>
<sequence length="291" mass="31319">MPRGLDHIVHVVRDLDAAGEIYDLIGFTVGPRNQHPWGTYNRIVQMPGFFIELLAVAEPDKIPESAGSHFSFGAFNRDFLARCGEGFSMLALEGVDPAADKAAFDAAGFGGFDLFDFSRMARRPDGEEVEVGFSLAFAQDPAAPDAGFFTSTQRKPENFWVPAMQRHHNGVAGVTGVVLVADHPVDHASFIDTLTGATPLRVADDWYLARTPRGEIEIMARPAFAARFNVAAPGLEGLRIAAIRFAVAGTAEMRRGLAARRMIEEASDGAVVVPARAALGAILVVDRMPNA</sequence>
<comment type="caution">
    <text evidence="2">The sequence shown here is derived from an EMBL/GenBank/DDBJ whole genome shotgun (WGS) entry which is preliminary data.</text>
</comment>
<proteinExistence type="predicted"/>
<dbReference type="CDD" id="cd06587">
    <property type="entry name" value="VOC"/>
    <property type="match status" value="1"/>
</dbReference>
<dbReference type="PANTHER" id="PTHR40265">
    <property type="entry name" value="BLL2707 PROTEIN"/>
    <property type="match status" value="1"/>
</dbReference>
<dbReference type="InterPro" id="IPR029068">
    <property type="entry name" value="Glyas_Bleomycin-R_OHBP_Dase"/>
</dbReference>
<organism evidence="2 3">
    <name type="scientific">Aquabacter spiritensis</name>
    <dbReference type="NCBI Taxonomy" id="933073"/>
    <lineage>
        <taxon>Bacteria</taxon>
        <taxon>Pseudomonadati</taxon>
        <taxon>Pseudomonadota</taxon>
        <taxon>Alphaproteobacteria</taxon>
        <taxon>Hyphomicrobiales</taxon>
        <taxon>Xanthobacteraceae</taxon>
        <taxon>Aquabacter</taxon>
    </lineage>
</organism>
<dbReference type="Proteomes" id="UP000294664">
    <property type="component" value="Unassembled WGS sequence"/>
</dbReference>